<dbReference type="EMBL" id="BMLT01000013">
    <property type="protein sequence ID" value="GGO87501.1"/>
    <property type="molecule type" value="Genomic_DNA"/>
</dbReference>
<organism evidence="2 3">
    <name type="scientific">Marinobacterium nitratireducens</name>
    <dbReference type="NCBI Taxonomy" id="518897"/>
    <lineage>
        <taxon>Bacteria</taxon>
        <taxon>Pseudomonadati</taxon>
        <taxon>Pseudomonadota</taxon>
        <taxon>Gammaproteobacteria</taxon>
        <taxon>Oceanospirillales</taxon>
        <taxon>Oceanospirillaceae</taxon>
        <taxon>Marinobacterium</taxon>
    </lineage>
</organism>
<evidence type="ECO:0000313" key="3">
    <source>
        <dbReference type="Proteomes" id="UP000599578"/>
    </source>
</evidence>
<comment type="caution">
    <text evidence="2">The sequence shown here is derived from an EMBL/GenBank/DDBJ whole genome shotgun (WGS) entry which is preliminary data.</text>
</comment>
<gene>
    <name evidence="2" type="ORF">GCM10011348_40840</name>
</gene>
<keyword evidence="1" id="KW-0812">Transmembrane</keyword>
<evidence type="ECO:0000256" key="1">
    <source>
        <dbReference type="SAM" id="Phobius"/>
    </source>
</evidence>
<proteinExistence type="predicted"/>
<keyword evidence="1" id="KW-1133">Transmembrane helix</keyword>
<feature type="transmembrane region" description="Helical" evidence="1">
    <location>
        <begin position="6"/>
        <end position="26"/>
    </location>
</feature>
<dbReference type="AlphaFoldDB" id="A0A917ZNZ4"/>
<accession>A0A917ZNZ4</accession>
<protein>
    <recommendedName>
        <fullName evidence="4">YtkA-like domain-containing protein</fullName>
    </recommendedName>
</protein>
<reference evidence="2 3" key="1">
    <citation type="journal article" date="2014" name="Int. J. Syst. Evol. Microbiol.">
        <title>Complete genome sequence of Corynebacterium casei LMG S-19264T (=DSM 44701T), isolated from a smear-ripened cheese.</title>
        <authorList>
            <consortium name="US DOE Joint Genome Institute (JGI-PGF)"/>
            <person name="Walter F."/>
            <person name="Albersmeier A."/>
            <person name="Kalinowski J."/>
            <person name="Ruckert C."/>
        </authorList>
    </citation>
    <scope>NUCLEOTIDE SEQUENCE [LARGE SCALE GENOMIC DNA]</scope>
    <source>
        <strain evidence="2 3">CGMCC 1.7286</strain>
    </source>
</reference>
<dbReference type="Proteomes" id="UP000599578">
    <property type="component" value="Unassembled WGS sequence"/>
</dbReference>
<dbReference type="RefSeq" id="WP_188862489.1">
    <property type="nucleotide sequence ID" value="NZ_BMLT01000013.1"/>
</dbReference>
<evidence type="ECO:0008006" key="4">
    <source>
        <dbReference type="Google" id="ProtNLM"/>
    </source>
</evidence>
<name>A0A917ZNZ4_9GAMM</name>
<keyword evidence="1" id="KW-0472">Membrane</keyword>
<keyword evidence="3" id="KW-1185">Reference proteome</keyword>
<evidence type="ECO:0000313" key="2">
    <source>
        <dbReference type="EMBL" id="GGO87501.1"/>
    </source>
</evidence>
<sequence length="155" mass="17184">MPLKSIVQWLAIPALILVLIASVWLLPRWLQAPPPADQLRADHCDLGLGPCRVELGAHSLELELAPRQVRALEPLEFRVRTTGMDTQAVSIRLEGKEMYMGINEVQLQPVTSDPGLWRGTGELAICSTGEMVWQARVQVTGQSDSLDVLFEFSAR</sequence>